<comment type="caution">
    <text evidence="6">The sequence shown here is derived from an EMBL/GenBank/DDBJ whole genome shotgun (WGS) entry which is preliminary data.</text>
</comment>
<accession>A0A919AQI5</accession>
<dbReference type="GO" id="GO:0016987">
    <property type="term" value="F:sigma factor activity"/>
    <property type="evidence" value="ECO:0007669"/>
    <property type="project" value="UniProtKB-KW"/>
</dbReference>
<evidence type="ECO:0000256" key="2">
    <source>
        <dbReference type="ARBA" id="ARBA00023015"/>
    </source>
</evidence>
<proteinExistence type="inferred from homology"/>
<evidence type="ECO:0000256" key="4">
    <source>
        <dbReference type="ARBA" id="ARBA00023163"/>
    </source>
</evidence>
<dbReference type="AlphaFoldDB" id="A0A919AQI5"/>
<dbReference type="Proteomes" id="UP000641386">
    <property type="component" value="Unassembled WGS sequence"/>
</dbReference>
<dbReference type="SUPFAM" id="SSF88659">
    <property type="entry name" value="Sigma3 and sigma4 domains of RNA polymerase sigma factors"/>
    <property type="match status" value="1"/>
</dbReference>
<keyword evidence="7" id="KW-1185">Reference proteome</keyword>
<dbReference type="GO" id="GO:0006352">
    <property type="term" value="P:DNA-templated transcription initiation"/>
    <property type="evidence" value="ECO:0007669"/>
    <property type="project" value="InterPro"/>
</dbReference>
<gene>
    <name evidence="6" type="ORF">GCM10014715_89750</name>
</gene>
<dbReference type="InterPro" id="IPR036388">
    <property type="entry name" value="WH-like_DNA-bd_sf"/>
</dbReference>
<evidence type="ECO:0000313" key="6">
    <source>
        <dbReference type="EMBL" id="GHF21897.1"/>
    </source>
</evidence>
<keyword evidence="4" id="KW-0804">Transcription</keyword>
<dbReference type="EMBL" id="BNBC01000119">
    <property type="protein sequence ID" value="GHF21897.1"/>
    <property type="molecule type" value="Genomic_DNA"/>
</dbReference>
<dbReference type="Gene3D" id="1.10.10.10">
    <property type="entry name" value="Winged helix-like DNA-binding domain superfamily/Winged helix DNA-binding domain"/>
    <property type="match status" value="1"/>
</dbReference>
<sequence>MIILQYVLGYPSKQVANIMGINAGTVRTHRRLARKRVATKLGIDLGDDEEKE</sequence>
<organism evidence="6 7">
    <name type="scientific">Streptomyces spiralis</name>
    <dbReference type="NCBI Taxonomy" id="66376"/>
    <lineage>
        <taxon>Bacteria</taxon>
        <taxon>Bacillati</taxon>
        <taxon>Actinomycetota</taxon>
        <taxon>Actinomycetes</taxon>
        <taxon>Kitasatosporales</taxon>
        <taxon>Streptomycetaceae</taxon>
        <taxon>Streptomyces</taxon>
    </lineage>
</organism>
<dbReference type="InterPro" id="IPR013324">
    <property type="entry name" value="RNA_pol_sigma_r3/r4-like"/>
</dbReference>
<dbReference type="Pfam" id="PF08281">
    <property type="entry name" value="Sigma70_r4_2"/>
    <property type="match status" value="1"/>
</dbReference>
<evidence type="ECO:0000259" key="5">
    <source>
        <dbReference type="Pfam" id="PF08281"/>
    </source>
</evidence>
<comment type="similarity">
    <text evidence="1">Belongs to the sigma-70 factor family. ECF subfamily.</text>
</comment>
<protein>
    <recommendedName>
        <fullName evidence="5">RNA polymerase sigma factor 70 region 4 type 2 domain-containing protein</fullName>
    </recommendedName>
</protein>
<feature type="domain" description="RNA polymerase sigma factor 70 region 4 type 2" evidence="5">
    <location>
        <begin position="2"/>
        <end position="36"/>
    </location>
</feature>
<dbReference type="RefSeq" id="WP_229904218.1">
    <property type="nucleotide sequence ID" value="NZ_BNBC01000119.1"/>
</dbReference>
<evidence type="ECO:0000313" key="7">
    <source>
        <dbReference type="Proteomes" id="UP000641386"/>
    </source>
</evidence>
<name>A0A919AQI5_9ACTN</name>
<dbReference type="InterPro" id="IPR013249">
    <property type="entry name" value="RNA_pol_sigma70_r4_t2"/>
</dbReference>
<evidence type="ECO:0000256" key="3">
    <source>
        <dbReference type="ARBA" id="ARBA00023082"/>
    </source>
</evidence>
<keyword evidence="2" id="KW-0805">Transcription regulation</keyword>
<evidence type="ECO:0000256" key="1">
    <source>
        <dbReference type="ARBA" id="ARBA00010641"/>
    </source>
</evidence>
<reference evidence="6" key="1">
    <citation type="journal article" date="2014" name="Int. J. Syst. Evol. Microbiol.">
        <title>Complete genome sequence of Corynebacterium casei LMG S-19264T (=DSM 44701T), isolated from a smear-ripened cheese.</title>
        <authorList>
            <consortium name="US DOE Joint Genome Institute (JGI-PGF)"/>
            <person name="Walter F."/>
            <person name="Albersmeier A."/>
            <person name="Kalinowski J."/>
            <person name="Ruckert C."/>
        </authorList>
    </citation>
    <scope>NUCLEOTIDE SEQUENCE</scope>
    <source>
        <strain evidence="6">JCM 3302</strain>
    </source>
</reference>
<reference evidence="6" key="2">
    <citation type="submission" date="2020-09" db="EMBL/GenBank/DDBJ databases">
        <authorList>
            <person name="Sun Q."/>
            <person name="Ohkuma M."/>
        </authorList>
    </citation>
    <scope>NUCLEOTIDE SEQUENCE</scope>
    <source>
        <strain evidence="6">JCM 3302</strain>
    </source>
</reference>
<keyword evidence="3" id="KW-0731">Sigma factor</keyword>
<dbReference type="GO" id="GO:0003677">
    <property type="term" value="F:DNA binding"/>
    <property type="evidence" value="ECO:0007669"/>
    <property type="project" value="InterPro"/>
</dbReference>